<dbReference type="Pfam" id="PF01740">
    <property type="entry name" value="STAS"/>
    <property type="match status" value="1"/>
</dbReference>
<dbReference type="PROSITE" id="PS50801">
    <property type="entry name" value="STAS"/>
    <property type="match status" value="1"/>
</dbReference>
<evidence type="ECO:0000256" key="1">
    <source>
        <dbReference type="ARBA" id="ARBA00009013"/>
    </source>
</evidence>
<comment type="similarity">
    <text evidence="1 2">Belongs to the anti-sigma-factor antagonist family.</text>
</comment>
<dbReference type="Gene3D" id="3.30.750.24">
    <property type="entry name" value="STAS domain"/>
    <property type="match status" value="1"/>
</dbReference>
<dbReference type="EMBL" id="JBIAZU010000002">
    <property type="protein sequence ID" value="MFF5289639.1"/>
    <property type="molecule type" value="Genomic_DNA"/>
</dbReference>
<evidence type="ECO:0000313" key="5">
    <source>
        <dbReference type="Proteomes" id="UP001602245"/>
    </source>
</evidence>
<dbReference type="CDD" id="cd07043">
    <property type="entry name" value="STAS_anti-anti-sigma_factors"/>
    <property type="match status" value="1"/>
</dbReference>
<evidence type="ECO:0000256" key="2">
    <source>
        <dbReference type="RuleBase" id="RU003749"/>
    </source>
</evidence>
<evidence type="ECO:0000259" key="3">
    <source>
        <dbReference type="PROSITE" id="PS50801"/>
    </source>
</evidence>
<dbReference type="RefSeq" id="WP_020518296.1">
    <property type="nucleotide sequence ID" value="NZ_JBIAZU010000002.1"/>
</dbReference>
<dbReference type="SUPFAM" id="SSF52091">
    <property type="entry name" value="SpoIIaa-like"/>
    <property type="match status" value="1"/>
</dbReference>
<dbReference type="InterPro" id="IPR036513">
    <property type="entry name" value="STAS_dom_sf"/>
</dbReference>
<feature type="domain" description="STAS" evidence="3">
    <location>
        <begin position="7"/>
        <end position="112"/>
    </location>
</feature>
<dbReference type="NCBIfam" id="TIGR00377">
    <property type="entry name" value="ant_ant_sig"/>
    <property type="match status" value="1"/>
</dbReference>
<protein>
    <recommendedName>
        <fullName evidence="2">Anti-sigma factor antagonist</fullName>
    </recommendedName>
</protein>
<gene>
    <name evidence="4" type="ORF">ACFY35_09380</name>
</gene>
<reference evidence="4 5" key="1">
    <citation type="submission" date="2024-10" db="EMBL/GenBank/DDBJ databases">
        <title>The Natural Products Discovery Center: Release of the First 8490 Sequenced Strains for Exploring Actinobacteria Biosynthetic Diversity.</title>
        <authorList>
            <person name="Kalkreuter E."/>
            <person name="Kautsar S.A."/>
            <person name="Yang D."/>
            <person name="Bader C.D."/>
            <person name="Teijaro C.N."/>
            <person name="Fluegel L."/>
            <person name="Davis C.M."/>
            <person name="Simpson J.R."/>
            <person name="Lauterbach L."/>
            <person name="Steele A.D."/>
            <person name="Gui C."/>
            <person name="Meng S."/>
            <person name="Li G."/>
            <person name="Viehrig K."/>
            <person name="Ye F."/>
            <person name="Su P."/>
            <person name="Kiefer A.F."/>
            <person name="Nichols A."/>
            <person name="Cepeda A.J."/>
            <person name="Yan W."/>
            <person name="Fan B."/>
            <person name="Jiang Y."/>
            <person name="Adhikari A."/>
            <person name="Zheng C.-J."/>
            <person name="Schuster L."/>
            <person name="Cowan T.M."/>
            <person name="Smanski M.J."/>
            <person name="Chevrette M.G."/>
            <person name="De Carvalho L.P.S."/>
            <person name="Shen B."/>
        </authorList>
    </citation>
    <scope>NUCLEOTIDE SEQUENCE [LARGE SCALE GENOMIC DNA]</scope>
    <source>
        <strain evidence="4 5">NPDC000087</strain>
    </source>
</reference>
<name>A0ABW6W8L3_9ACTN</name>
<dbReference type="InterPro" id="IPR003658">
    <property type="entry name" value="Anti-sigma_ant"/>
</dbReference>
<proteinExistence type="inferred from homology"/>
<organism evidence="4 5">
    <name type="scientific">Paractinoplanes globisporus</name>
    <dbReference type="NCBI Taxonomy" id="113565"/>
    <lineage>
        <taxon>Bacteria</taxon>
        <taxon>Bacillati</taxon>
        <taxon>Actinomycetota</taxon>
        <taxon>Actinomycetes</taxon>
        <taxon>Micromonosporales</taxon>
        <taxon>Micromonosporaceae</taxon>
        <taxon>Paractinoplanes</taxon>
    </lineage>
</organism>
<dbReference type="Proteomes" id="UP001602245">
    <property type="component" value="Unassembled WGS sequence"/>
</dbReference>
<sequence>MTSSPPWTAEITSDDGTRIVLLTGEIDFTAVEPLRALLIDELDKPDTVRVVADLAAVSFLDSAALGILVSAYHHAGEVGRRFVVGRVSRAVGRVLEISGLYDLLVSDDTETA</sequence>
<dbReference type="InterPro" id="IPR002645">
    <property type="entry name" value="STAS_dom"/>
</dbReference>
<comment type="caution">
    <text evidence="4">The sequence shown here is derived from an EMBL/GenBank/DDBJ whole genome shotgun (WGS) entry which is preliminary data.</text>
</comment>
<keyword evidence="5" id="KW-1185">Reference proteome</keyword>
<accession>A0ABW6W8L3</accession>
<evidence type="ECO:0000313" key="4">
    <source>
        <dbReference type="EMBL" id="MFF5289639.1"/>
    </source>
</evidence>